<sequence length="166" mass="18649">MLDCGQDPSTMKISLLTALHFAARASDEVKSTIQNRFAKAGFFTEGNSTTSEDCYVIEVPEYGQLSETASSQDYVEIDSEIVTTEIQSVEDIVDSHINDTHETGVEEMKIPTTKDALMALQTLRNYVSNVEDSDSVFHNLYTLERQVMTLNSQKSKQKISDYFVQK</sequence>
<accession>A0ABQ9HC21</accession>
<gene>
    <name evidence="1" type="ORF">PR048_018222</name>
</gene>
<dbReference type="EMBL" id="JARBHB010000006">
    <property type="protein sequence ID" value="KAJ8881736.1"/>
    <property type="molecule type" value="Genomic_DNA"/>
</dbReference>
<proteinExistence type="predicted"/>
<comment type="caution">
    <text evidence="1">The sequence shown here is derived from an EMBL/GenBank/DDBJ whole genome shotgun (WGS) entry which is preliminary data.</text>
</comment>
<organism evidence="1 2">
    <name type="scientific">Dryococelus australis</name>
    <dbReference type="NCBI Taxonomy" id="614101"/>
    <lineage>
        <taxon>Eukaryota</taxon>
        <taxon>Metazoa</taxon>
        <taxon>Ecdysozoa</taxon>
        <taxon>Arthropoda</taxon>
        <taxon>Hexapoda</taxon>
        <taxon>Insecta</taxon>
        <taxon>Pterygota</taxon>
        <taxon>Neoptera</taxon>
        <taxon>Polyneoptera</taxon>
        <taxon>Phasmatodea</taxon>
        <taxon>Verophasmatodea</taxon>
        <taxon>Anareolatae</taxon>
        <taxon>Phasmatidae</taxon>
        <taxon>Eurycanthinae</taxon>
        <taxon>Dryococelus</taxon>
    </lineage>
</organism>
<name>A0ABQ9HC21_9NEOP</name>
<protein>
    <submittedName>
        <fullName evidence="1">Uncharacterized protein</fullName>
    </submittedName>
</protein>
<evidence type="ECO:0000313" key="2">
    <source>
        <dbReference type="Proteomes" id="UP001159363"/>
    </source>
</evidence>
<keyword evidence="2" id="KW-1185">Reference proteome</keyword>
<reference evidence="1 2" key="1">
    <citation type="submission" date="2023-02" db="EMBL/GenBank/DDBJ databases">
        <title>LHISI_Scaffold_Assembly.</title>
        <authorList>
            <person name="Stuart O.P."/>
            <person name="Cleave R."/>
            <person name="Magrath M.J.L."/>
            <person name="Mikheyev A.S."/>
        </authorList>
    </citation>
    <scope>NUCLEOTIDE SEQUENCE [LARGE SCALE GENOMIC DNA]</scope>
    <source>
        <strain evidence="1">Daus_M_001</strain>
        <tissue evidence="1">Leg muscle</tissue>
    </source>
</reference>
<dbReference type="Proteomes" id="UP001159363">
    <property type="component" value="Chromosome 5"/>
</dbReference>
<evidence type="ECO:0000313" key="1">
    <source>
        <dbReference type="EMBL" id="KAJ8881736.1"/>
    </source>
</evidence>